<gene>
    <name evidence="1" type="ORF">CLAC_05710</name>
</gene>
<accession>A0A0K2H050</accession>
<dbReference type="RefSeq" id="WP_053412063.1">
    <property type="nucleotide sequence ID" value="NZ_CP006841.1"/>
</dbReference>
<dbReference type="OrthoDB" id="4732434at2"/>
<reference evidence="1 2" key="1">
    <citation type="submission" date="2013-10" db="EMBL/GenBank/DDBJ databases">
        <title>Complete genome sequence of Corynebacterium lactis DSM 45799(T), isolated from raw cow milk.</title>
        <authorList>
            <person name="Ruckert C."/>
            <person name="Albersmeier A."/>
            <person name="Lipski A."/>
            <person name="Kalinowski J."/>
        </authorList>
    </citation>
    <scope>NUCLEOTIDE SEQUENCE [LARGE SCALE GENOMIC DNA]</scope>
    <source>
        <strain evidence="1 2">RW2-5</strain>
    </source>
</reference>
<dbReference type="STRING" id="1408189.CLAC_05710"/>
<evidence type="ECO:0000313" key="1">
    <source>
        <dbReference type="EMBL" id="ALA67298.1"/>
    </source>
</evidence>
<dbReference type="EMBL" id="CP006841">
    <property type="protein sequence ID" value="ALA67298.1"/>
    <property type="molecule type" value="Genomic_DNA"/>
</dbReference>
<dbReference type="KEGG" id="clw:CLAC_05710"/>
<protein>
    <recommendedName>
        <fullName evidence="3">dUTPase</fullName>
    </recommendedName>
</protein>
<dbReference type="InterPro" id="IPR025242">
    <property type="entry name" value="DUF4193"/>
</dbReference>
<sequence length="98" mass="10534">MPVDYDAPRGREAEEIEADSLEGLQAAAADKEIDDTDDGEIVEPFELAIADISGEEFDIDVAPKGADEFTCGSCFMVMHRSMIAIDNGDGFPICKDCA</sequence>
<name>A0A0K2H050_9CORY</name>
<organism evidence="1 2">
    <name type="scientific">Corynebacterium lactis RW2-5</name>
    <dbReference type="NCBI Taxonomy" id="1408189"/>
    <lineage>
        <taxon>Bacteria</taxon>
        <taxon>Bacillati</taxon>
        <taxon>Actinomycetota</taxon>
        <taxon>Actinomycetes</taxon>
        <taxon>Mycobacteriales</taxon>
        <taxon>Corynebacteriaceae</taxon>
        <taxon>Corynebacterium</taxon>
    </lineage>
</organism>
<evidence type="ECO:0000313" key="2">
    <source>
        <dbReference type="Proteomes" id="UP000058446"/>
    </source>
</evidence>
<dbReference type="Pfam" id="PF13834">
    <property type="entry name" value="DUF4193"/>
    <property type="match status" value="1"/>
</dbReference>
<proteinExistence type="predicted"/>
<keyword evidence="2" id="KW-1185">Reference proteome</keyword>
<dbReference type="Proteomes" id="UP000058446">
    <property type="component" value="Chromosome"/>
</dbReference>
<dbReference type="AlphaFoldDB" id="A0A0K2H050"/>
<evidence type="ECO:0008006" key="3">
    <source>
        <dbReference type="Google" id="ProtNLM"/>
    </source>
</evidence>
<dbReference type="PATRIC" id="fig|1408189.4.peg.1139"/>